<feature type="region of interest" description="Disordered" evidence="1">
    <location>
        <begin position="1"/>
        <end position="98"/>
    </location>
</feature>
<evidence type="ECO:0000256" key="1">
    <source>
        <dbReference type="SAM" id="MobiDB-lite"/>
    </source>
</evidence>
<evidence type="ECO:0000313" key="3">
    <source>
        <dbReference type="Proteomes" id="UP000314294"/>
    </source>
</evidence>
<feature type="compositionally biased region" description="Gly residues" evidence="1">
    <location>
        <begin position="124"/>
        <end position="138"/>
    </location>
</feature>
<feature type="compositionally biased region" description="Gly residues" evidence="1">
    <location>
        <begin position="29"/>
        <end position="41"/>
    </location>
</feature>
<dbReference type="EMBL" id="SRLO01000050">
    <property type="protein sequence ID" value="TNN80836.1"/>
    <property type="molecule type" value="Genomic_DNA"/>
</dbReference>
<keyword evidence="3" id="KW-1185">Reference proteome</keyword>
<feature type="compositionally biased region" description="Pro residues" evidence="1">
    <location>
        <begin position="14"/>
        <end position="24"/>
    </location>
</feature>
<comment type="caution">
    <text evidence="2">The sequence shown here is derived from an EMBL/GenBank/DDBJ whole genome shotgun (WGS) entry which is preliminary data.</text>
</comment>
<organism evidence="2 3">
    <name type="scientific">Liparis tanakae</name>
    <name type="common">Tanaka's snailfish</name>
    <dbReference type="NCBI Taxonomy" id="230148"/>
    <lineage>
        <taxon>Eukaryota</taxon>
        <taxon>Metazoa</taxon>
        <taxon>Chordata</taxon>
        <taxon>Craniata</taxon>
        <taxon>Vertebrata</taxon>
        <taxon>Euteleostomi</taxon>
        <taxon>Actinopterygii</taxon>
        <taxon>Neopterygii</taxon>
        <taxon>Teleostei</taxon>
        <taxon>Neoteleostei</taxon>
        <taxon>Acanthomorphata</taxon>
        <taxon>Eupercaria</taxon>
        <taxon>Perciformes</taxon>
        <taxon>Cottioidei</taxon>
        <taxon>Cottales</taxon>
        <taxon>Liparidae</taxon>
        <taxon>Liparis</taxon>
    </lineage>
</organism>
<dbReference type="AlphaFoldDB" id="A0A4Z2ISL1"/>
<evidence type="ECO:0000313" key="2">
    <source>
        <dbReference type="EMBL" id="TNN80836.1"/>
    </source>
</evidence>
<feature type="compositionally biased region" description="Basic and acidic residues" evidence="1">
    <location>
        <begin position="64"/>
        <end position="95"/>
    </location>
</feature>
<reference evidence="2 3" key="1">
    <citation type="submission" date="2019-03" db="EMBL/GenBank/DDBJ databases">
        <title>First draft genome of Liparis tanakae, snailfish: a comprehensive survey of snailfish specific genes.</title>
        <authorList>
            <person name="Kim W."/>
            <person name="Song I."/>
            <person name="Jeong J.-H."/>
            <person name="Kim D."/>
            <person name="Kim S."/>
            <person name="Ryu S."/>
            <person name="Song J.Y."/>
            <person name="Lee S.K."/>
        </authorList>
    </citation>
    <scope>NUCLEOTIDE SEQUENCE [LARGE SCALE GENOMIC DNA]</scope>
    <source>
        <tissue evidence="2">Muscle</tissue>
    </source>
</reference>
<proteinExistence type="predicted"/>
<gene>
    <name evidence="2" type="ORF">EYF80_008841</name>
</gene>
<feature type="region of interest" description="Disordered" evidence="1">
    <location>
        <begin position="121"/>
        <end position="171"/>
    </location>
</feature>
<protein>
    <submittedName>
        <fullName evidence="2">Uncharacterized protein</fullName>
    </submittedName>
</protein>
<sequence length="171" mass="18974">MKSFDALFALFNPNPNPKTNPNPNPREGYGPGDLGGSGGQIGHRDDGRKRRRKKHLLIALLQTADRREAVSKEGRRERDRRRSWERRREEERGGERPLLTPLHIQLQAFFPLSAPSIRAPSQEGGFGGPSQGQGGGFIVGLRRASVVEDEDRGIRAKPRTQDPDLAGQSAH</sequence>
<accession>A0A4Z2ISL1</accession>
<name>A0A4Z2ISL1_9TELE</name>
<dbReference type="Proteomes" id="UP000314294">
    <property type="component" value="Unassembled WGS sequence"/>
</dbReference>